<dbReference type="Proteomes" id="UP000673691">
    <property type="component" value="Unassembled WGS sequence"/>
</dbReference>
<keyword evidence="1" id="KW-0479">Metal-binding</keyword>
<evidence type="ECO:0000313" key="5">
    <source>
        <dbReference type="Proteomes" id="UP000673691"/>
    </source>
</evidence>
<evidence type="ECO:0000256" key="1">
    <source>
        <dbReference type="PROSITE-ProRule" id="PRU00047"/>
    </source>
</evidence>
<dbReference type="SUPFAM" id="SSF57756">
    <property type="entry name" value="Retrovirus zinc finger-like domains"/>
    <property type="match status" value="1"/>
</dbReference>
<feature type="compositionally biased region" description="Low complexity" evidence="2">
    <location>
        <begin position="279"/>
        <end position="292"/>
    </location>
</feature>
<comment type="caution">
    <text evidence="4">The sequence shown here is derived from an EMBL/GenBank/DDBJ whole genome shotgun (WGS) entry which is preliminary data.</text>
</comment>
<keyword evidence="1" id="KW-0862">Zinc</keyword>
<feature type="region of interest" description="Disordered" evidence="2">
    <location>
        <begin position="43"/>
        <end position="78"/>
    </location>
</feature>
<dbReference type="InterPro" id="IPR036875">
    <property type="entry name" value="Znf_CCHC_sf"/>
</dbReference>
<dbReference type="OrthoDB" id="3863715at2759"/>
<proteinExistence type="predicted"/>
<feature type="region of interest" description="Disordered" evidence="2">
    <location>
        <begin position="802"/>
        <end position="865"/>
    </location>
</feature>
<accession>A0A8H8A052</accession>
<protein>
    <recommendedName>
        <fullName evidence="3">CCHC-type domain-containing protein</fullName>
    </recommendedName>
</protein>
<keyword evidence="5" id="KW-1185">Reference proteome</keyword>
<dbReference type="Pfam" id="PF00098">
    <property type="entry name" value="zf-CCHC"/>
    <property type="match status" value="1"/>
</dbReference>
<feature type="non-terminal residue" evidence="4">
    <location>
        <position position="1197"/>
    </location>
</feature>
<feature type="domain" description="CCHC-type" evidence="3">
    <location>
        <begin position="389"/>
        <end position="404"/>
    </location>
</feature>
<feature type="compositionally biased region" description="Low complexity" evidence="2">
    <location>
        <begin position="832"/>
        <end position="855"/>
    </location>
</feature>
<dbReference type="GO" id="GO:0008270">
    <property type="term" value="F:zinc ion binding"/>
    <property type="evidence" value="ECO:0007669"/>
    <property type="project" value="UniProtKB-KW"/>
</dbReference>
<feature type="region of interest" description="Disordered" evidence="2">
    <location>
        <begin position="524"/>
        <end position="548"/>
    </location>
</feature>
<reference evidence="4 5" key="1">
    <citation type="journal article" name="Sci. Rep.">
        <title>Genome-scale phylogenetic analyses confirm Olpidium as the closest living zoosporic fungus to the non-flagellated, terrestrial fungi.</title>
        <authorList>
            <person name="Chang Y."/>
            <person name="Rochon D."/>
            <person name="Sekimoto S."/>
            <person name="Wang Y."/>
            <person name="Chovatia M."/>
            <person name="Sandor L."/>
            <person name="Salamov A."/>
            <person name="Grigoriev I.V."/>
            <person name="Stajich J.E."/>
            <person name="Spatafora J.W."/>
        </authorList>
    </citation>
    <scope>NUCLEOTIDE SEQUENCE [LARGE SCALE GENOMIC DNA]</scope>
    <source>
        <strain evidence="4">S191</strain>
    </source>
</reference>
<evidence type="ECO:0000313" key="4">
    <source>
        <dbReference type="EMBL" id="KAG5462544.1"/>
    </source>
</evidence>
<organism evidence="4 5">
    <name type="scientific">Olpidium bornovanus</name>
    <dbReference type="NCBI Taxonomy" id="278681"/>
    <lineage>
        <taxon>Eukaryota</taxon>
        <taxon>Fungi</taxon>
        <taxon>Fungi incertae sedis</taxon>
        <taxon>Olpidiomycota</taxon>
        <taxon>Olpidiomycotina</taxon>
        <taxon>Olpidiomycetes</taxon>
        <taxon>Olpidiales</taxon>
        <taxon>Olpidiaceae</taxon>
        <taxon>Olpidium</taxon>
    </lineage>
</organism>
<dbReference type="SMART" id="SM00343">
    <property type="entry name" value="ZnF_C2HC"/>
    <property type="match status" value="1"/>
</dbReference>
<dbReference type="EMBL" id="JAEFCI010001988">
    <property type="protein sequence ID" value="KAG5462544.1"/>
    <property type="molecule type" value="Genomic_DNA"/>
</dbReference>
<feature type="compositionally biased region" description="Basic and acidic residues" evidence="2">
    <location>
        <begin position="534"/>
        <end position="546"/>
    </location>
</feature>
<name>A0A8H8A052_9FUNG</name>
<dbReference type="InterPro" id="IPR001878">
    <property type="entry name" value="Znf_CCHC"/>
</dbReference>
<feature type="region of interest" description="Disordered" evidence="2">
    <location>
        <begin position="262"/>
        <end position="324"/>
    </location>
</feature>
<keyword evidence="1" id="KW-0863">Zinc-finger</keyword>
<sequence>MRDSSRAFFVHDSDTGAAVSRMAKTAPAAHRARAYRGLEIDLVENSGGSEKERKRHPTHLEETPGNQGNPKKKTGKPVEKRAYIVEIDLVENSGGKRLGKGVGDVVGGPHGQPAPALEESVVRKEKQILAFLRGVLEKDPATEWRYLREEGKVATLTLAWRHLESRFGRKKQDSIALRRLLDIEWKEDDTVHSRHDRIRRRAREALERPDAPLVKDVFIGARRPLKLRIRVEDAEPKTLDEAYTVAKRVIDTMRRAQRACERDQLRCKSGHSRSHLDDVASSSASESTLSEADSPHRRHHTREAPSRTKEKVPQAKTQTKPSSVDPAIEAVTAALARMTLPIQQWMEQIHTQAQDIDQLRQALCYLVEQERHCQQRTRFNREGEGGVICFNCGEAGHLSLECTKPHAAQPNPSTGTGVVGDPQSLLFSATEIGSHDLTLAAREHEDPVGMVTDEKSIEGDSFAVKRKLRELLNEAEVVLRLPAKRGRRPARSIEFDLTPETIPTPISAANPPGVQEELDCVLRDPESEQLSSEHPARPRPRERPSERITPLRINDGETFDIIAQIRKLTVTMPLMRFLENSPSEHRWFLHLLQKERRGPPAIPAADYLEPNPPVAVTLFSAEDVISAYTRTEEIRRSCVDAYGTTHGATTPVLVVTVNDVPALAGVDDGSDGSFVHPNFVQAGRPPVDTATRKTYRGMEGGEVRTAGTVSVTLRVGFEGQTLRQLPLFEGAWKLEAMSTIAYGWGHLPRGWPLQLQQLRDAMAWNLYPYVNWGAIVRDAFAFCLCLLHCFCRRRQLLTMPSPRRRRRKGATPLPLSPHVTATRAAPPQTAMAPSNPSNSAVRSAASSPAPVDPAAVPIPPSPSLDARMDLPPLRVPLFIPEQAAPDATPAATPAATAAPSARIGLEASCQNPASAPAVDALLRQQKLAGLAEWRASIVARVGVERYLRFARRAPHRDGCLVPCVEPLPVASPGEPRPHGCSTRGPIDDRSPVDRNRAYSVAFAPRSVVIVLRRTAAAAADDRPPRRLKARPNRRLPIRRRIARRPRPPAVSLVVLRRPAFPVSSLTAAESACLPCGTMHSSVEVDGSRGSSASFPKLELSGTFTEAQKLAELRNNVVPELCSFLNWDMERHRPLSTLQEDLDVLANLYASSYALNQTQIFASKVAQLRQEPAESMAAYLAKANALCIEYAAESNLRP</sequence>
<feature type="compositionally biased region" description="Basic and acidic residues" evidence="2">
    <location>
        <begin position="302"/>
        <end position="313"/>
    </location>
</feature>
<evidence type="ECO:0000256" key="2">
    <source>
        <dbReference type="SAM" id="MobiDB-lite"/>
    </source>
</evidence>
<feature type="region of interest" description="Disordered" evidence="2">
    <location>
        <begin position="971"/>
        <end position="991"/>
    </location>
</feature>
<dbReference type="AlphaFoldDB" id="A0A8H8A052"/>
<gene>
    <name evidence="4" type="ORF">BJ554DRAFT_4676</name>
</gene>
<dbReference type="GO" id="GO:0003676">
    <property type="term" value="F:nucleic acid binding"/>
    <property type="evidence" value="ECO:0007669"/>
    <property type="project" value="InterPro"/>
</dbReference>
<evidence type="ECO:0000259" key="3">
    <source>
        <dbReference type="PROSITE" id="PS50158"/>
    </source>
</evidence>
<dbReference type="PROSITE" id="PS50158">
    <property type="entry name" value="ZF_CCHC"/>
    <property type="match status" value="1"/>
</dbReference>